<keyword evidence="3" id="KW-0460">Magnesium</keyword>
<dbReference type="SUPFAM" id="SSF56784">
    <property type="entry name" value="HAD-like"/>
    <property type="match status" value="1"/>
</dbReference>
<accession>A0A3E0ME33</accession>
<comment type="similarity">
    <text evidence="3">Belongs to the trehalose phosphatase family.</text>
</comment>
<dbReference type="AlphaFoldDB" id="A0A3E0ME33"/>
<organism evidence="4 5">
    <name type="scientific">Microcystis aeruginosa DA14</name>
    <dbReference type="NCBI Taxonomy" id="1987506"/>
    <lineage>
        <taxon>Bacteria</taxon>
        <taxon>Bacillati</taxon>
        <taxon>Cyanobacteriota</taxon>
        <taxon>Cyanophyceae</taxon>
        <taxon>Oscillatoriophycideae</taxon>
        <taxon>Chroococcales</taxon>
        <taxon>Microcystaceae</taxon>
        <taxon>Microcystis</taxon>
    </lineage>
</organism>
<evidence type="ECO:0000256" key="3">
    <source>
        <dbReference type="RuleBase" id="RU361117"/>
    </source>
</evidence>
<comment type="function">
    <text evidence="2 3">Removes the phosphate from trehalose 6-phosphate to produce free trehalose.</text>
</comment>
<comment type="cofactor">
    <cofactor evidence="3">
        <name>Mg(2+)</name>
        <dbReference type="ChEBI" id="CHEBI:18420"/>
    </cofactor>
</comment>
<dbReference type="GO" id="GO:0046872">
    <property type="term" value="F:metal ion binding"/>
    <property type="evidence" value="ECO:0007669"/>
    <property type="project" value="UniProtKB-KW"/>
</dbReference>
<dbReference type="GO" id="GO:0004805">
    <property type="term" value="F:trehalose-phosphatase activity"/>
    <property type="evidence" value="ECO:0007669"/>
    <property type="project" value="UniProtKB-EC"/>
</dbReference>
<comment type="caution">
    <text evidence="4">The sequence shown here is derived from an EMBL/GenBank/DDBJ whole genome shotgun (WGS) entry which is preliminary data.</text>
</comment>
<dbReference type="InterPro" id="IPR003337">
    <property type="entry name" value="Trehalose_PPase"/>
</dbReference>
<dbReference type="Pfam" id="PF02358">
    <property type="entry name" value="Trehalose_PPase"/>
    <property type="match status" value="1"/>
</dbReference>
<dbReference type="UniPathway" id="UPA00299"/>
<reference evidence="4 5" key="1">
    <citation type="submission" date="2017-08" db="EMBL/GenBank/DDBJ databases">
        <title>Functional genomic and metabolic studies of the symbiotic interactions of six Microcystis-dominated communities.</title>
        <authorList>
            <person name="Li Q."/>
            <person name="Lin F."/>
        </authorList>
    </citation>
    <scope>NUCLEOTIDE SEQUENCE [LARGE SCALE GENOMIC DNA]</scope>
    <source>
        <strain evidence="4">DA14</strain>
    </source>
</reference>
<dbReference type="PANTHER" id="PTHR43768">
    <property type="entry name" value="TREHALOSE 6-PHOSPHATE PHOSPHATASE"/>
    <property type="match status" value="1"/>
</dbReference>
<sequence>MLGHWVELKVRYFRVVSAVRFWVEHGPGRVPHPWVRRMRVRPSAHPVLAELVAQITARPDRYALFSDFDGTLVEIADRPDQVVVPADLAINLRRVWQMLGGALAIITGRPLRQVEAYIGAAGLEASGLHGIEFNFPLTAGGSPPAPQAPRALVSEVVKVVAAEPGFRLENKGAILTVHFRQVPAAGGRLKAALEAIIERLKLDHHLKEGRAVIEIIPNGTSKGTALAEFLRRTPYASRIPVMMGDDKADEDAFAVAHEAGGLGLKVAGEHFRVGDEPFRHAGEVRAFIAALAAHSR</sequence>
<dbReference type="EMBL" id="QQWE01000003">
    <property type="protein sequence ID" value="REJ57838.1"/>
    <property type="molecule type" value="Genomic_DNA"/>
</dbReference>
<dbReference type="GO" id="GO:0005992">
    <property type="term" value="P:trehalose biosynthetic process"/>
    <property type="evidence" value="ECO:0007669"/>
    <property type="project" value="UniProtKB-UniPathway"/>
</dbReference>
<dbReference type="Gene3D" id="3.30.70.1020">
    <property type="entry name" value="Trehalose-6-phosphate phosphatase related protein, domain 2"/>
    <property type="match status" value="1"/>
</dbReference>
<dbReference type="InterPro" id="IPR036412">
    <property type="entry name" value="HAD-like_sf"/>
</dbReference>
<comment type="pathway">
    <text evidence="3">Glycan biosynthesis; trehalose biosynthesis.</text>
</comment>
<comment type="catalytic activity">
    <reaction evidence="3">
        <text>alpha,alpha-trehalose 6-phosphate + H2O = alpha,alpha-trehalose + phosphate</text>
        <dbReference type="Rhea" id="RHEA:23420"/>
        <dbReference type="ChEBI" id="CHEBI:15377"/>
        <dbReference type="ChEBI" id="CHEBI:16551"/>
        <dbReference type="ChEBI" id="CHEBI:43474"/>
        <dbReference type="ChEBI" id="CHEBI:58429"/>
        <dbReference type="EC" id="3.1.3.12"/>
    </reaction>
</comment>
<dbReference type="InterPro" id="IPR023214">
    <property type="entry name" value="HAD_sf"/>
</dbReference>
<evidence type="ECO:0000256" key="2">
    <source>
        <dbReference type="ARBA" id="ARBA00024179"/>
    </source>
</evidence>
<dbReference type="EC" id="3.1.3.12" evidence="3"/>
<dbReference type="NCBIfam" id="TIGR00685">
    <property type="entry name" value="T6PP"/>
    <property type="match status" value="1"/>
</dbReference>
<dbReference type="PANTHER" id="PTHR43768:SF3">
    <property type="entry name" value="TREHALOSE 6-PHOSPHATE PHOSPHATASE"/>
    <property type="match status" value="1"/>
</dbReference>
<protein>
    <recommendedName>
        <fullName evidence="3">Trehalose 6-phosphate phosphatase</fullName>
        <ecNumber evidence="3">3.1.3.12</ecNumber>
    </recommendedName>
</protein>
<dbReference type="Proteomes" id="UP000256301">
    <property type="component" value="Unassembled WGS sequence"/>
</dbReference>
<gene>
    <name evidence="4" type="primary">otsB</name>
    <name evidence="4" type="ORF">DWQ56_11330</name>
</gene>
<name>A0A3E0ME33_MICAE</name>
<evidence type="ECO:0000313" key="5">
    <source>
        <dbReference type="Proteomes" id="UP000256301"/>
    </source>
</evidence>
<dbReference type="Gene3D" id="3.40.50.1000">
    <property type="entry name" value="HAD superfamily/HAD-like"/>
    <property type="match status" value="1"/>
</dbReference>
<keyword evidence="1 3" id="KW-0378">Hydrolase</keyword>
<proteinExistence type="inferred from homology"/>
<evidence type="ECO:0000313" key="4">
    <source>
        <dbReference type="EMBL" id="REJ57838.1"/>
    </source>
</evidence>
<keyword evidence="3" id="KW-0479">Metal-binding</keyword>
<evidence type="ECO:0000256" key="1">
    <source>
        <dbReference type="ARBA" id="ARBA00022801"/>
    </source>
</evidence>
<dbReference type="InterPro" id="IPR044651">
    <property type="entry name" value="OTSB-like"/>
</dbReference>